<evidence type="ECO:0000313" key="2">
    <source>
        <dbReference type="EMBL" id="PIT89844.1"/>
    </source>
</evidence>
<dbReference type="EMBL" id="PFBP01000028">
    <property type="protein sequence ID" value="PIT89844.1"/>
    <property type="molecule type" value="Genomic_DNA"/>
</dbReference>
<dbReference type="AlphaFoldDB" id="A0A2M6WAQ8"/>
<proteinExistence type="predicted"/>
<organism evidence="2 3">
    <name type="scientific">Candidatus Kuenenbacteria bacterium CG10_big_fil_rev_8_21_14_0_10_36_11</name>
    <dbReference type="NCBI Taxonomy" id="1974618"/>
    <lineage>
        <taxon>Bacteria</taxon>
        <taxon>Candidatus Kueneniibacteriota</taxon>
    </lineage>
</organism>
<dbReference type="Proteomes" id="UP000231464">
    <property type="component" value="Unassembled WGS sequence"/>
</dbReference>
<feature type="domain" description="Transposase InsH N-terminal" evidence="1">
    <location>
        <begin position="9"/>
        <end position="89"/>
    </location>
</feature>
<name>A0A2M6WAQ8_9BACT</name>
<dbReference type="InterPro" id="IPR008490">
    <property type="entry name" value="Transposase_InsH_N"/>
</dbReference>
<accession>A0A2M6WAQ8</accession>
<gene>
    <name evidence="2" type="ORF">COU23_01705</name>
</gene>
<evidence type="ECO:0000259" key="1">
    <source>
        <dbReference type="Pfam" id="PF05598"/>
    </source>
</evidence>
<evidence type="ECO:0000313" key="3">
    <source>
        <dbReference type="Proteomes" id="UP000231464"/>
    </source>
</evidence>
<reference evidence="3" key="1">
    <citation type="submission" date="2017-09" db="EMBL/GenBank/DDBJ databases">
        <title>Depth-based differentiation of microbial function through sediment-hosted aquifers and enrichment of novel symbionts in the deep terrestrial subsurface.</title>
        <authorList>
            <person name="Probst A.J."/>
            <person name="Ladd B."/>
            <person name="Jarett J.K."/>
            <person name="Geller-Mcgrath D.E."/>
            <person name="Sieber C.M.K."/>
            <person name="Emerson J.B."/>
            <person name="Anantharaman K."/>
            <person name="Thomas B.C."/>
            <person name="Malmstrom R."/>
            <person name="Stieglmeier M."/>
            <person name="Klingl A."/>
            <person name="Woyke T."/>
            <person name="Ryan C.M."/>
            <person name="Banfield J.F."/>
        </authorList>
    </citation>
    <scope>NUCLEOTIDE SEQUENCE [LARGE SCALE GENOMIC DNA]</scope>
</reference>
<dbReference type="Pfam" id="PF05598">
    <property type="entry name" value="DUF772"/>
    <property type="match status" value="1"/>
</dbReference>
<sequence length="98" mass="11607">MPIAKAKKLLKLINKIYSLTITFKSKNSHAGNPGRNKVYDDFCIFKIYVLMYVLNIKNIKAIWELLEQNKDLRQLCGFEENLDRTTLNRRLNNIYKKI</sequence>
<comment type="caution">
    <text evidence="2">The sequence shown here is derived from an EMBL/GenBank/DDBJ whole genome shotgun (WGS) entry which is preliminary data.</text>
</comment>
<protein>
    <recommendedName>
        <fullName evidence="1">Transposase InsH N-terminal domain-containing protein</fullName>
    </recommendedName>
</protein>